<evidence type="ECO:0000256" key="1">
    <source>
        <dbReference type="SAM" id="MobiDB-lite"/>
    </source>
</evidence>
<dbReference type="EMBL" id="CAUYUJ010019582">
    <property type="protein sequence ID" value="CAK0892235.1"/>
    <property type="molecule type" value="Genomic_DNA"/>
</dbReference>
<proteinExistence type="predicted"/>
<sequence length="143" mass="14583">EAAAGPAGSGGGHRGPRPEEPAAGAGSCADASVTLAGFQESGDAECWALLYNQLHSLKENVDNLAKTRCPHGELARPPPPRAPGAAAEEVAAAAGTELPLAAAAEGPRMVLDAWREDVLRPPERRLPAAPAGAACGRAARRRR</sequence>
<accession>A0ABN9WZ95</accession>
<gene>
    <name evidence="2" type="ORF">PCOR1329_LOCUS71951</name>
</gene>
<organism evidence="2 3">
    <name type="scientific">Prorocentrum cordatum</name>
    <dbReference type="NCBI Taxonomy" id="2364126"/>
    <lineage>
        <taxon>Eukaryota</taxon>
        <taxon>Sar</taxon>
        <taxon>Alveolata</taxon>
        <taxon>Dinophyceae</taxon>
        <taxon>Prorocentrales</taxon>
        <taxon>Prorocentraceae</taxon>
        <taxon>Prorocentrum</taxon>
    </lineage>
</organism>
<evidence type="ECO:0000313" key="3">
    <source>
        <dbReference type="Proteomes" id="UP001189429"/>
    </source>
</evidence>
<name>A0ABN9WZ95_9DINO</name>
<feature type="region of interest" description="Disordered" evidence="1">
    <location>
        <begin position="1"/>
        <end position="28"/>
    </location>
</feature>
<keyword evidence="3" id="KW-1185">Reference proteome</keyword>
<feature type="non-terminal residue" evidence="2">
    <location>
        <position position="1"/>
    </location>
</feature>
<dbReference type="Proteomes" id="UP001189429">
    <property type="component" value="Unassembled WGS sequence"/>
</dbReference>
<reference evidence="2" key="1">
    <citation type="submission" date="2023-10" db="EMBL/GenBank/DDBJ databases">
        <authorList>
            <person name="Chen Y."/>
            <person name="Shah S."/>
            <person name="Dougan E. K."/>
            <person name="Thang M."/>
            <person name="Chan C."/>
        </authorList>
    </citation>
    <scope>NUCLEOTIDE SEQUENCE [LARGE SCALE GENOMIC DNA]</scope>
</reference>
<feature type="region of interest" description="Disordered" evidence="1">
    <location>
        <begin position="122"/>
        <end position="143"/>
    </location>
</feature>
<feature type="compositionally biased region" description="Low complexity" evidence="1">
    <location>
        <begin position="127"/>
        <end position="137"/>
    </location>
</feature>
<feature type="region of interest" description="Disordered" evidence="1">
    <location>
        <begin position="69"/>
        <end position="88"/>
    </location>
</feature>
<evidence type="ECO:0000313" key="2">
    <source>
        <dbReference type="EMBL" id="CAK0892235.1"/>
    </source>
</evidence>
<feature type="non-terminal residue" evidence="2">
    <location>
        <position position="143"/>
    </location>
</feature>
<comment type="caution">
    <text evidence="2">The sequence shown here is derived from an EMBL/GenBank/DDBJ whole genome shotgun (WGS) entry which is preliminary data.</text>
</comment>
<protein>
    <submittedName>
        <fullName evidence="2">Uncharacterized protein</fullName>
    </submittedName>
</protein>